<sequence length="551" mass="59530">MCVCSEEVFVSIEGQYRAGINYEEDIDGVTSFSYRPSHPGFYVIVVMYNGKHVEGSPFTVKCGGEGHEAIERAMLTESTEQVPTVMADEKVSLAMCLPWVNAEAMRATVMAPDRSLLDARLQLMGNSLCLVKFKPVVEGVHVVSLFRNRRHITGMPAHSDLYFPGSPFEFTVGSLEESGAHKVRIGGIGLEVGETNEIRSFNIYAREAGEGKLQVSVEGPSKAQMDIYEREVRQCEFVNGIYHFQYSVSAPGWYVISVSFNDEDVPDSPFKVFICGASEAGSTDKALAVEGPLRVGEECALSLTLDTKPALLETKLLSPNGAIHKVDVVNSEAAVGRYELRFIPQEIGIYLLELFVDGSPLRSSPLPLHIEAAEVVDASLVTVHGDGVRLAHTGRQSQFTVDSRHAGSGELYLEFVGPSKVAADAHQAIVSPYLFISCWVNMASHLEGACAMEKVIKLKGDASKVTCSGEGLAKFLPGQQASFTVDTSSAGVDVLTVGAVTASGPCEYIKTTHVGEGRYAVAYRIGEPTVGFIFVEYGGVDIPGSPFRINC</sequence>
<dbReference type="InterPro" id="IPR013783">
    <property type="entry name" value="Ig-like_fold"/>
</dbReference>
<accession>A0A3P7IKT5</accession>
<dbReference type="PANTHER" id="PTHR38537">
    <property type="entry name" value="JITTERBUG, ISOFORM N"/>
    <property type="match status" value="1"/>
</dbReference>
<organism evidence="4">
    <name type="scientific">Toxocara canis</name>
    <name type="common">Canine roundworm</name>
    <dbReference type="NCBI Taxonomy" id="6265"/>
    <lineage>
        <taxon>Eukaryota</taxon>
        <taxon>Metazoa</taxon>
        <taxon>Ecdysozoa</taxon>
        <taxon>Nematoda</taxon>
        <taxon>Chromadorea</taxon>
        <taxon>Rhabditida</taxon>
        <taxon>Spirurina</taxon>
        <taxon>Ascaridomorpha</taxon>
        <taxon>Ascaridoidea</taxon>
        <taxon>Toxocaridae</taxon>
        <taxon>Toxocara</taxon>
    </lineage>
</organism>
<keyword evidence="2" id="KW-0677">Repeat</keyword>
<evidence type="ECO:0000256" key="1">
    <source>
        <dbReference type="ARBA" id="ARBA00009238"/>
    </source>
</evidence>
<dbReference type="AlphaFoldDB" id="A0A3P7IKT5"/>
<dbReference type="Pfam" id="PF00630">
    <property type="entry name" value="Filamin"/>
    <property type="match status" value="3"/>
</dbReference>
<comment type="similarity">
    <text evidence="1">Belongs to the filamin family.</text>
</comment>
<gene>
    <name evidence="4" type="ORF">TCNE_LOCUS16867</name>
</gene>
<dbReference type="SUPFAM" id="SSF81296">
    <property type="entry name" value="E set domains"/>
    <property type="match status" value="6"/>
</dbReference>
<feature type="repeat" description="Filamin" evidence="3">
    <location>
        <begin position="373"/>
        <end position="419"/>
    </location>
</feature>
<feature type="repeat" description="Filamin" evidence="3">
    <location>
        <begin position="175"/>
        <end position="274"/>
    </location>
</feature>
<dbReference type="InterPro" id="IPR014756">
    <property type="entry name" value="Ig_E-set"/>
</dbReference>
<dbReference type="FunFam" id="2.60.40.10:FF:000096">
    <property type="entry name" value="filamin-C isoform X2"/>
    <property type="match status" value="1"/>
</dbReference>
<name>A0A3P7IKT5_TOXCA</name>
<dbReference type="GO" id="GO:0030036">
    <property type="term" value="P:actin cytoskeleton organization"/>
    <property type="evidence" value="ECO:0007669"/>
    <property type="project" value="InterPro"/>
</dbReference>
<evidence type="ECO:0000313" key="4">
    <source>
        <dbReference type="EMBL" id="VDM48188.1"/>
    </source>
</evidence>
<dbReference type="InterPro" id="IPR001298">
    <property type="entry name" value="Filamin/ABP280_rpt"/>
</dbReference>
<protein>
    <recommendedName>
        <fullName evidence="5">Filamin-A</fullName>
    </recommendedName>
</protein>
<evidence type="ECO:0008006" key="5">
    <source>
        <dbReference type="Google" id="ProtNLM"/>
    </source>
</evidence>
<feature type="repeat" description="Filamin" evidence="3">
    <location>
        <begin position="7"/>
        <end position="62"/>
    </location>
</feature>
<dbReference type="PANTHER" id="PTHR38537:SF8">
    <property type="entry name" value="FILAMIN-A"/>
    <property type="match status" value="1"/>
</dbReference>
<dbReference type="GO" id="GO:0051015">
    <property type="term" value="F:actin filament binding"/>
    <property type="evidence" value="ECO:0007669"/>
    <property type="project" value="InterPro"/>
</dbReference>
<feature type="repeat" description="Filamin" evidence="3">
    <location>
        <begin position="60"/>
        <end position="172"/>
    </location>
</feature>
<evidence type="ECO:0000256" key="3">
    <source>
        <dbReference type="PROSITE-ProRule" id="PRU00087"/>
    </source>
</evidence>
<proteinExistence type="inferred from homology"/>
<dbReference type="EMBL" id="UYWY01023957">
    <property type="protein sequence ID" value="VDM48188.1"/>
    <property type="molecule type" value="Genomic_DNA"/>
</dbReference>
<dbReference type="Gene3D" id="2.60.40.10">
    <property type="entry name" value="Immunoglobulins"/>
    <property type="match status" value="6"/>
</dbReference>
<reference evidence="4" key="1">
    <citation type="submission" date="2018-11" db="EMBL/GenBank/DDBJ databases">
        <authorList>
            <consortium name="Pathogen Informatics"/>
        </authorList>
    </citation>
    <scope>NUCLEOTIDE SEQUENCE [LARGE SCALE GENOMIC DNA]</scope>
</reference>
<dbReference type="InterPro" id="IPR017868">
    <property type="entry name" value="Filamin/ABP280_repeat-like"/>
</dbReference>
<feature type="repeat" description="Filamin" evidence="3">
    <location>
        <begin position="271"/>
        <end position="370"/>
    </location>
</feature>
<dbReference type="SMART" id="SM00557">
    <property type="entry name" value="IG_FLMN"/>
    <property type="match status" value="3"/>
</dbReference>
<evidence type="ECO:0000256" key="2">
    <source>
        <dbReference type="ARBA" id="ARBA00022737"/>
    </source>
</evidence>
<feature type="repeat" description="Filamin" evidence="3">
    <location>
        <begin position="457"/>
        <end position="551"/>
    </location>
</feature>
<dbReference type="PROSITE" id="PS50194">
    <property type="entry name" value="FILAMIN_REPEAT"/>
    <property type="match status" value="6"/>
</dbReference>
<dbReference type="InterPro" id="IPR044801">
    <property type="entry name" value="Filamin"/>
</dbReference>